<reference evidence="2" key="1">
    <citation type="submission" date="2021-05" db="EMBL/GenBank/DDBJ databases">
        <title>The genome of the haptophyte Pavlova lutheri (Diacronema luteri, Pavlovales) - a model for lipid biosynthesis in eukaryotic algae.</title>
        <authorList>
            <person name="Hulatt C.J."/>
            <person name="Posewitz M.C."/>
        </authorList>
    </citation>
    <scope>NUCLEOTIDE SEQUENCE</scope>
    <source>
        <strain evidence="2">NIVA-4/92</strain>
    </source>
</reference>
<feature type="transmembrane region" description="Helical" evidence="1">
    <location>
        <begin position="83"/>
        <end position="106"/>
    </location>
</feature>
<feature type="transmembrane region" description="Helical" evidence="1">
    <location>
        <begin position="229"/>
        <end position="252"/>
    </location>
</feature>
<keyword evidence="3" id="KW-1185">Reference proteome</keyword>
<feature type="transmembrane region" description="Helical" evidence="1">
    <location>
        <begin position="373"/>
        <end position="397"/>
    </location>
</feature>
<comment type="caution">
    <text evidence="2">The sequence shown here is derived from an EMBL/GenBank/DDBJ whole genome shotgun (WGS) entry which is preliminary data.</text>
</comment>
<protein>
    <submittedName>
        <fullName evidence="2">Uncharacterized protein</fullName>
    </submittedName>
</protein>
<proteinExistence type="predicted"/>
<dbReference type="Proteomes" id="UP000751190">
    <property type="component" value="Unassembled WGS sequence"/>
</dbReference>
<evidence type="ECO:0000313" key="2">
    <source>
        <dbReference type="EMBL" id="KAG8457049.1"/>
    </source>
</evidence>
<dbReference type="OrthoDB" id="2133778at2759"/>
<dbReference type="EMBL" id="JAGTXO010000086">
    <property type="protein sequence ID" value="KAG8457049.1"/>
    <property type="molecule type" value="Genomic_DNA"/>
</dbReference>
<feature type="transmembrane region" description="Helical" evidence="1">
    <location>
        <begin position="156"/>
        <end position="179"/>
    </location>
</feature>
<feature type="transmembrane region" description="Helical" evidence="1">
    <location>
        <begin position="347"/>
        <end position="366"/>
    </location>
</feature>
<sequence>MLTWPFAGASWPYLPVVVTTVQMLLTISAGVAFGHFSLVPTPELIDALSRYLHNVAVPAQALLVLGVTAAGSNAREPQLLAYVGAWFALRVLALLAAALLTLGLRARGERGRAHARATARGGLGDVAARWLALAWASTVALGGPIVSALTCSASKGFLWGMLAAITSYAFMLPSLLWLLECHREASGVAQRDELASGAPGAAEAAAGWRRVAPSVAAPRSGSWRRARRYVLRTPVLLCVAVGASLALARVALSDRLPAPAEQLRAVVGTLPRALVDRAVALLSGLSWSITPVALFSMGLWAQHVGLAPIRDAGPLEIGAHVLAKCAAIPLLMAALALALGLDDEPGRMAVLLSALPITMAPSTLVAQYGLDETFLAANVLIGLLLLPVTVLAVLAALDAAGLFLVPPVAACPADFVFYHSVQ</sequence>
<feature type="transmembrane region" description="Helical" evidence="1">
    <location>
        <begin position="127"/>
        <end position="150"/>
    </location>
</feature>
<dbReference type="AlphaFoldDB" id="A0A8J5X3V2"/>
<organism evidence="2 3">
    <name type="scientific">Diacronema lutheri</name>
    <name type="common">Unicellular marine alga</name>
    <name type="synonym">Monochrysis lutheri</name>
    <dbReference type="NCBI Taxonomy" id="2081491"/>
    <lineage>
        <taxon>Eukaryota</taxon>
        <taxon>Haptista</taxon>
        <taxon>Haptophyta</taxon>
        <taxon>Pavlovophyceae</taxon>
        <taxon>Pavlovales</taxon>
        <taxon>Pavlovaceae</taxon>
        <taxon>Diacronema</taxon>
    </lineage>
</organism>
<name>A0A8J5X3V2_DIALT</name>
<feature type="transmembrane region" description="Helical" evidence="1">
    <location>
        <begin position="278"/>
        <end position="300"/>
    </location>
</feature>
<keyword evidence="1" id="KW-1133">Transmembrane helix</keyword>
<dbReference type="OMA" id="ECHREAS"/>
<keyword evidence="1" id="KW-0812">Transmembrane</keyword>
<gene>
    <name evidence="2" type="ORF">KFE25_004574</name>
</gene>
<evidence type="ECO:0000256" key="1">
    <source>
        <dbReference type="SAM" id="Phobius"/>
    </source>
</evidence>
<keyword evidence="1" id="KW-0472">Membrane</keyword>
<feature type="transmembrane region" description="Helical" evidence="1">
    <location>
        <begin position="51"/>
        <end position="71"/>
    </location>
</feature>
<feature type="transmembrane region" description="Helical" evidence="1">
    <location>
        <begin position="321"/>
        <end position="341"/>
    </location>
</feature>
<accession>A0A8J5X3V2</accession>
<evidence type="ECO:0000313" key="3">
    <source>
        <dbReference type="Proteomes" id="UP000751190"/>
    </source>
</evidence>
<feature type="transmembrane region" description="Helical" evidence="1">
    <location>
        <begin position="12"/>
        <end position="39"/>
    </location>
</feature>